<dbReference type="KEGG" id="paur:FGL86_15295"/>
<organism evidence="4 5">
    <name type="scientific">Pistricoccus aurantiacus</name>
    <dbReference type="NCBI Taxonomy" id="1883414"/>
    <lineage>
        <taxon>Bacteria</taxon>
        <taxon>Pseudomonadati</taxon>
        <taxon>Pseudomonadota</taxon>
        <taxon>Gammaproteobacteria</taxon>
        <taxon>Oceanospirillales</taxon>
        <taxon>Halomonadaceae</taxon>
        <taxon>Pistricoccus</taxon>
    </lineage>
</organism>
<name>A0A5B8SZN3_9GAMM</name>
<protein>
    <submittedName>
        <fullName evidence="4">Lytic murein transglycosylase B</fullName>
    </submittedName>
</protein>
<keyword evidence="5" id="KW-1185">Reference proteome</keyword>
<dbReference type="AlphaFoldDB" id="A0A5B8SZN3"/>
<dbReference type="GO" id="GO:0009253">
    <property type="term" value="P:peptidoglycan catabolic process"/>
    <property type="evidence" value="ECO:0007669"/>
    <property type="project" value="TreeGrafter"/>
</dbReference>
<gene>
    <name evidence="4" type="primary">mltB</name>
    <name evidence="4" type="ORF">FGL86_15295</name>
</gene>
<evidence type="ECO:0000259" key="3">
    <source>
        <dbReference type="Pfam" id="PF13406"/>
    </source>
</evidence>
<feature type="signal peptide" evidence="2">
    <location>
        <begin position="1"/>
        <end position="22"/>
    </location>
</feature>
<evidence type="ECO:0000313" key="4">
    <source>
        <dbReference type="EMBL" id="QEA40975.1"/>
    </source>
</evidence>
<dbReference type="InterPro" id="IPR011757">
    <property type="entry name" value="Lytic_transglycosylase_MltB"/>
</dbReference>
<proteinExistence type="predicted"/>
<reference evidence="4 5" key="1">
    <citation type="submission" date="2019-06" db="EMBL/GenBank/DDBJ databases">
        <title>Genome analyses of bacteria isolated from kimchi.</title>
        <authorList>
            <person name="Lee S."/>
            <person name="Ahn S."/>
            <person name="Roh S."/>
        </authorList>
    </citation>
    <scope>NUCLEOTIDE SEQUENCE [LARGE SCALE GENOMIC DNA]</scope>
    <source>
        <strain evidence="4 5">CBA4606</strain>
    </source>
</reference>
<dbReference type="GO" id="GO:0008933">
    <property type="term" value="F:peptidoglycan lytic transglycosylase activity"/>
    <property type="evidence" value="ECO:0007669"/>
    <property type="project" value="TreeGrafter"/>
</dbReference>
<accession>A0A5B8SZN3</accession>
<dbReference type="CDD" id="cd13399">
    <property type="entry name" value="Slt35-like"/>
    <property type="match status" value="1"/>
</dbReference>
<evidence type="ECO:0000256" key="1">
    <source>
        <dbReference type="PIRSR" id="PIRSR611757-1"/>
    </source>
</evidence>
<dbReference type="Gene3D" id="1.10.530.10">
    <property type="match status" value="1"/>
</dbReference>
<dbReference type="Pfam" id="PF13406">
    <property type="entry name" value="SLT_2"/>
    <property type="match status" value="1"/>
</dbReference>
<dbReference type="PANTHER" id="PTHR30163:SF9">
    <property type="entry name" value="MEMBRANE-BOUND LYTIC MUREIN TRANSGLYCOSYLASE B"/>
    <property type="match status" value="1"/>
</dbReference>
<dbReference type="Proteomes" id="UP000321272">
    <property type="component" value="Chromosome"/>
</dbReference>
<dbReference type="InterPro" id="IPR031304">
    <property type="entry name" value="SLT_2"/>
</dbReference>
<dbReference type="InterPro" id="IPR023346">
    <property type="entry name" value="Lysozyme-like_dom_sf"/>
</dbReference>
<dbReference type="PANTHER" id="PTHR30163">
    <property type="entry name" value="MEMBRANE-BOUND LYTIC MUREIN TRANSGLYCOSYLASE B"/>
    <property type="match status" value="1"/>
</dbReference>
<feature type="chain" id="PRO_5022667324" evidence="2">
    <location>
        <begin position="23"/>
        <end position="356"/>
    </location>
</feature>
<dbReference type="EMBL" id="CP042382">
    <property type="protein sequence ID" value="QEA40975.1"/>
    <property type="molecule type" value="Genomic_DNA"/>
</dbReference>
<sequence length="356" mass="39446">MLDIARLSLMLLCLAPLSVALGADADAEKNFDPEKQPPVKALVDSLSTQGLSRNWLEAVMKEAHYRQEVLDAMAGAAERNLRWDEYRNIFMKPARILRGAAFIATHKNAFDRAREEYGVPAEFIAAILGVETDYGRVTGKHRVLDSLATLAFHHPQRGGFFRRELAAFLTISHDEEVDPATLKGSYAGAMGYPQFIPTSYQAYAVDFDGDGHRDLWHNPVDAIGSIANYFAVHGWREEEGVVLDAQGPEELPRDVAFNQTKPPYATLASLGEKGIVPAGPEPLAADRQVIPLALDYADDQYRYRLGLNNFYVITRYNHSHLYAMAVCELADAIAQLREKAETLSQPQPGKMQGANS</sequence>
<dbReference type="InterPro" id="IPR043426">
    <property type="entry name" value="MltB-like"/>
</dbReference>
<dbReference type="SUPFAM" id="SSF53955">
    <property type="entry name" value="Lysozyme-like"/>
    <property type="match status" value="1"/>
</dbReference>
<dbReference type="FunFam" id="1.10.8.350:FF:000001">
    <property type="entry name" value="Lytic murein transglycosylase B"/>
    <property type="match status" value="1"/>
</dbReference>
<feature type="active site" evidence="1">
    <location>
        <position position="131"/>
    </location>
</feature>
<dbReference type="Gene3D" id="1.10.8.350">
    <property type="entry name" value="Bacterial muramidase"/>
    <property type="match status" value="1"/>
</dbReference>
<dbReference type="NCBIfam" id="TIGR02282">
    <property type="entry name" value="MltB"/>
    <property type="match status" value="1"/>
</dbReference>
<keyword evidence="2" id="KW-0732">Signal</keyword>
<evidence type="ECO:0000256" key="2">
    <source>
        <dbReference type="SAM" id="SignalP"/>
    </source>
</evidence>
<evidence type="ECO:0000313" key="5">
    <source>
        <dbReference type="Proteomes" id="UP000321272"/>
    </source>
</evidence>
<feature type="domain" description="Transglycosylase SLT" evidence="3">
    <location>
        <begin position="37"/>
        <end position="331"/>
    </location>
</feature>
<dbReference type="OrthoDB" id="9772911at2"/>